<dbReference type="Proteomes" id="UP000224974">
    <property type="component" value="Unassembled WGS sequence"/>
</dbReference>
<feature type="region of interest" description="Disordered" evidence="1">
    <location>
        <begin position="1"/>
        <end position="21"/>
    </location>
</feature>
<dbReference type="OrthoDB" id="6686920at2"/>
<evidence type="ECO:0000256" key="1">
    <source>
        <dbReference type="SAM" id="MobiDB-lite"/>
    </source>
</evidence>
<keyword evidence="3" id="KW-1185">Reference proteome</keyword>
<gene>
    <name evidence="2" type="ORF">CRN84_17510</name>
</gene>
<organism evidence="2 3">
    <name type="scientific">Budvicia aquatica</name>
    <dbReference type="NCBI Taxonomy" id="82979"/>
    <lineage>
        <taxon>Bacteria</taxon>
        <taxon>Pseudomonadati</taxon>
        <taxon>Pseudomonadota</taxon>
        <taxon>Gammaproteobacteria</taxon>
        <taxon>Enterobacterales</taxon>
        <taxon>Budviciaceae</taxon>
        <taxon>Budvicia</taxon>
    </lineage>
</organism>
<name>A0A2C6C3S4_9GAMM</name>
<dbReference type="EMBL" id="PDDX01000001">
    <property type="protein sequence ID" value="PHI31000.1"/>
    <property type="molecule type" value="Genomic_DNA"/>
</dbReference>
<feature type="compositionally biased region" description="Polar residues" evidence="1">
    <location>
        <begin position="8"/>
        <end position="21"/>
    </location>
</feature>
<dbReference type="AlphaFoldDB" id="A0A2C6C3S4"/>
<evidence type="ECO:0000313" key="2">
    <source>
        <dbReference type="EMBL" id="PHI31000.1"/>
    </source>
</evidence>
<dbReference type="RefSeq" id="WP_051323340.1">
    <property type="nucleotide sequence ID" value="NZ_PDDX01000001.1"/>
</dbReference>
<proteinExistence type="predicted"/>
<comment type="caution">
    <text evidence="2">The sequence shown here is derived from an EMBL/GenBank/DDBJ whole genome shotgun (WGS) entry which is preliminary data.</text>
</comment>
<sequence length="370" mass="41564">MHKRRTSPQRPQKITLSGKNKNTLTPLSVAGFSENDINTLNKSAVSFIIHNLQNQPEEVLVEVWNRGTLVFSDNQAICLPANDSYYWIWDGYGNDDILDTKVLKSPDLLIRLTVRHNESSVVYDCPLNNSAAKVRWLDVRIDRGAYVVDVTLRPSFSYGGMSGQCAAVIAKSYAELEQLAKEGIERFWSRDGRLAQGIGESIITREGEFNVRITADINAEPKMANFKLIDRISARFGRSTSLVLLRRVYYNSGFYSHKLADSGQSANKATVLTSQKFQLTAAHEVGHLILDNFTRFTFRRDYSWSHKGTSTQYTQVALKNTPMPRTGEIDLMKYSDNPVSMQQQWLHTVASAEDVKGLIGLASVVFSLKG</sequence>
<protein>
    <submittedName>
        <fullName evidence="2">Uncharacterized protein</fullName>
    </submittedName>
</protein>
<accession>A0A2C6C3S4</accession>
<reference evidence="3" key="1">
    <citation type="submission" date="2017-09" db="EMBL/GenBank/DDBJ databases">
        <title>FDA dAtabase for Regulatory Grade micrObial Sequences (FDA-ARGOS): Supporting development and validation of Infectious Disease Dx tests.</title>
        <authorList>
            <person name="Minogue T."/>
            <person name="Wolcott M."/>
            <person name="Wasieloski L."/>
            <person name="Aguilar W."/>
            <person name="Moore D."/>
            <person name="Tallon L."/>
            <person name="Sadzewicz L."/>
            <person name="Ott S."/>
            <person name="Zhao X."/>
            <person name="Nagaraj S."/>
            <person name="Vavikolanu K."/>
            <person name="Aluvathingal J."/>
            <person name="Nadendla S."/>
            <person name="Sichtig H."/>
        </authorList>
    </citation>
    <scope>NUCLEOTIDE SEQUENCE [LARGE SCALE GENOMIC DNA]</scope>
    <source>
        <strain evidence="3">FDAARGOS_387</strain>
    </source>
</reference>
<evidence type="ECO:0000313" key="3">
    <source>
        <dbReference type="Proteomes" id="UP000224974"/>
    </source>
</evidence>
<dbReference type="STRING" id="1111728.GCA_000427805_02320"/>